<sequence length="146" mass="15815">MHSLPLLGTSASRKSHFLCLLRAPSGLVLGRWLPHVSHGLLTLLLTPASLPLLFLICSSPPSAHCCLPTNPCFNPTPLLSPIHSPLIPPFLAKTPAAKAVAWQLEQLTMLAQLLVLGTRVTLGSAEEQHWKPAQAKFHYPTTLLIN</sequence>
<proteinExistence type="predicted"/>
<accession>A0ABR3LT65</accession>
<keyword evidence="2" id="KW-1185">Reference proteome</keyword>
<gene>
    <name evidence="1" type="ORF">QQF64_016872</name>
</gene>
<name>A0ABR3LT65_9TELE</name>
<dbReference type="EMBL" id="JAYMGO010000020">
    <property type="protein sequence ID" value="KAL1254643.1"/>
    <property type="molecule type" value="Genomic_DNA"/>
</dbReference>
<dbReference type="Proteomes" id="UP001558613">
    <property type="component" value="Unassembled WGS sequence"/>
</dbReference>
<evidence type="ECO:0000313" key="1">
    <source>
        <dbReference type="EMBL" id="KAL1254643.1"/>
    </source>
</evidence>
<comment type="caution">
    <text evidence="1">The sequence shown here is derived from an EMBL/GenBank/DDBJ whole genome shotgun (WGS) entry which is preliminary data.</text>
</comment>
<reference evidence="1 2" key="1">
    <citation type="submission" date="2023-09" db="EMBL/GenBank/DDBJ databases">
        <authorList>
            <person name="Wang M."/>
        </authorList>
    </citation>
    <scope>NUCLEOTIDE SEQUENCE [LARGE SCALE GENOMIC DNA]</scope>
    <source>
        <strain evidence="1">GT-2023</strain>
        <tissue evidence="1">Liver</tissue>
    </source>
</reference>
<organism evidence="1 2">
    <name type="scientific">Cirrhinus molitorella</name>
    <name type="common">mud carp</name>
    <dbReference type="NCBI Taxonomy" id="172907"/>
    <lineage>
        <taxon>Eukaryota</taxon>
        <taxon>Metazoa</taxon>
        <taxon>Chordata</taxon>
        <taxon>Craniata</taxon>
        <taxon>Vertebrata</taxon>
        <taxon>Euteleostomi</taxon>
        <taxon>Actinopterygii</taxon>
        <taxon>Neopterygii</taxon>
        <taxon>Teleostei</taxon>
        <taxon>Ostariophysi</taxon>
        <taxon>Cypriniformes</taxon>
        <taxon>Cyprinidae</taxon>
        <taxon>Labeoninae</taxon>
        <taxon>Labeonini</taxon>
        <taxon>Cirrhinus</taxon>
    </lineage>
</organism>
<protein>
    <submittedName>
        <fullName evidence="1">Uncharacterized protein</fullName>
    </submittedName>
</protein>
<evidence type="ECO:0000313" key="2">
    <source>
        <dbReference type="Proteomes" id="UP001558613"/>
    </source>
</evidence>